<dbReference type="AlphaFoldDB" id="A0A182J4W6"/>
<dbReference type="EMBL" id="AXCP01008621">
    <property type="status" value="NOT_ANNOTATED_CDS"/>
    <property type="molecule type" value="Genomic_DNA"/>
</dbReference>
<dbReference type="EnsemblMetazoa" id="AATE011406-RA">
    <property type="protein sequence ID" value="AATE011406-PA.1"/>
    <property type="gene ID" value="AATE011406"/>
</dbReference>
<accession>A0A182J4W6</accession>
<organism evidence="1">
    <name type="scientific">Anopheles atroparvus</name>
    <name type="common">European mosquito</name>
    <dbReference type="NCBI Taxonomy" id="41427"/>
    <lineage>
        <taxon>Eukaryota</taxon>
        <taxon>Metazoa</taxon>
        <taxon>Ecdysozoa</taxon>
        <taxon>Arthropoda</taxon>
        <taxon>Hexapoda</taxon>
        <taxon>Insecta</taxon>
        <taxon>Pterygota</taxon>
        <taxon>Neoptera</taxon>
        <taxon>Endopterygota</taxon>
        <taxon>Diptera</taxon>
        <taxon>Nematocera</taxon>
        <taxon>Culicoidea</taxon>
        <taxon>Culicidae</taxon>
        <taxon>Anophelinae</taxon>
        <taxon>Anopheles</taxon>
    </lineage>
</organism>
<proteinExistence type="predicted"/>
<sequence>MFWAALSLHTCSAAANGVLPVLSRIFRSMPGWHNRMPIISSCWFSIATCSGVLRLQSTAFTFAPWSMSMCSTFRRPHWLQTVTLLRVDDIRASPALQQTTGQLERGAGRTLAVDFGCSRNILPALRRSDPSWIATPLPSPQERHVSRLPRMDLASTLAAIHFPPKRLPTNGDLPAPVGWMSVRRTAARLRTLDLGSSR</sequence>
<protein>
    <submittedName>
        <fullName evidence="1">Uncharacterized protein</fullName>
    </submittedName>
</protein>
<dbReference type="VEuPathDB" id="VectorBase:AATE011406"/>
<name>A0A182J4W6_ANOAO</name>
<evidence type="ECO:0000313" key="1">
    <source>
        <dbReference type="EnsemblMetazoa" id="AATE011406-PA.1"/>
    </source>
</evidence>
<reference evidence="1" key="1">
    <citation type="submission" date="2022-08" db="UniProtKB">
        <authorList>
            <consortium name="EnsemblMetazoa"/>
        </authorList>
    </citation>
    <scope>IDENTIFICATION</scope>
    <source>
        <strain evidence="1">EBRO</strain>
    </source>
</reference>